<keyword evidence="6 11" id="KW-0548">Nucleotidyltransferase</keyword>
<dbReference type="CDD" id="cd06928">
    <property type="entry name" value="RNAP_alpha_NTD"/>
    <property type="match status" value="1"/>
</dbReference>
<dbReference type="EMBL" id="MNZM01000111">
    <property type="protein sequence ID" value="OIP82528.1"/>
    <property type="molecule type" value="Genomic_DNA"/>
</dbReference>
<dbReference type="GO" id="GO:0005737">
    <property type="term" value="C:cytoplasm"/>
    <property type="evidence" value="ECO:0007669"/>
    <property type="project" value="UniProtKB-ARBA"/>
</dbReference>
<comment type="domain">
    <text evidence="11">The N-terminal domain is essential for RNAP assembly and basal transcription, whereas the C-terminal domain is involved in interaction with transcriptional regulators and with upstream promoter elements.</text>
</comment>
<dbReference type="GO" id="GO:0003899">
    <property type="term" value="F:DNA-directed RNA polymerase activity"/>
    <property type="evidence" value="ECO:0007669"/>
    <property type="project" value="UniProtKB-UniRule"/>
</dbReference>
<dbReference type="NCBIfam" id="TIGR02027">
    <property type="entry name" value="rpoA"/>
    <property type="match status" value="1"/>
</dbReference>
<dbReference type="InterPro" id="IPR011260">
    <property type="entry name" value="RNAP_asu_C"/>
</dbReference>
<gene>
    <name evidence="11" type="primary">rpoA</name>
    <name evidence="13" type="ORF">AUK04_04520</name>
</gene>
<evidence type="ECO:0000256" key="5">
    <source>
        <dbReference type="ARBA" id="ARBA00022679"/>
    </source>
</evidence>
<dbReference type="SUPFAM" id="SSF56553">
    <property type="entry name" value="Insert subdomain of RNA polymerase alpha subunit"/>
    <property type="match status" value="1"/>
</dbReference>
<accession>A0A1J5HU91</accession>
<comment type="caution">
    <text evidence="13">The sequence shown here is derived from an EMBL/GenBank/DDBJ whole genome shotgun (WGS) entry which is preliminary data.</text>
</comment>
<evidence type="ECO:0000256" key="2">
    <source>
        <dbReference type="ARBA" id="ARBA00012418"/>
    </source>
</evidence>
<dbReference type="GO" id="GO:0000428">
    <property type="term" value="C:DNA-directed RNA polymerase complex"/>
    <property type="evidence" value="ECO:0007669"/>
    <property type="project" value="UniProtKB-KW"/>
</dbReference>
<dbReference type="Proteomes" id="UP000183758">
    <property type="component" value="Unassembled WGS sequence"/>
</dbReference>
<organism evidence="13 14">
    <name type="scientific">Candidatus Roizmanbacteria bacterium CG2_30_33_16</name>
    <dbReference type="NCBI Taxonomy" id="1805340"/>
    <lineage>
        <taxon>Bacteria</taxon>
        <taxon>Candidatus Roizmaniibacteriota</taxon>
    </lineage>
</organism>
<dbReference type="AlphaFoldDB" id="A0A1J5HU91"/>
<dbReference type="GO" id="GO:0046983">
    <property type="term" value="F:protein dimerization activity"/>
    <property type="evidence" value="ECO:0007669"/>
    <property type="project" value="InterPro"/>
</dbReference>
<evidence type="ECO:0000256" key="10">
    <source>
        <dbReference type="ARBA" id="ARBA00048552"/>
    </source>
</evidence>
<feature type="region of interest" description="Alpha N-terminal domain (alpha-NTD)" evidence="11">
    <location>
        <begin position="1"/>
        <end position="224"/>
    </location>
</feature>
<comment type="subunit">
    <text evidence="11">Homodimer. The RNAP catalytic core consists of 2 alpha, 1 beta, 1 beta' and 1 omega subunit. When a sigma factor is associated with the core the holoenzyme is formed, which can initiate transcription.</text>
</comment>
<dbReference type="InterPro" id="IPR011263">
    <property type="entry name" value="DNA-dir_RNA_pol_RpoA/D/Rpb3"/>
</dbReference>
<dbReference type="GO" id="GO:0003677">
    <property type="term" value="F:DNA binding"/>
    <property type="evidence" value="ECO:0007669"/>
    <property type="project" value="UniProtKB-UniRule"/>
</dbReference>
<dbReference type="Pfam" id="PF03118">
    <property type="entry name" value="RNA_pol_A_CTD"/>
    <property type="match status" value="1"/>
</dbReference>
<comment type="catalytic activity">
    <reaction evidence="10 11">
        <text>RNA(n) + a ribonucleoside 5'-triphosphate = RNA(n+1) + diphosphate</text>
        <dbReference type="Rhea" id="RHEA:21248"/>
        <dbReference type="Rhea" id="RHEA-COMP:14527"/>
        <dbReference type="Rhea" id="RHEA-COMP:17342"/>
        <dbReference type="ChEBI" id="CHEBI:33019"/>
        <dbReference type="ChEBI" id="CHEBI:61557"/>
        <dbReference type="ChEBI" id="CHEBI:140395"/>
        <dbReference type="EC" id="2.7.7.6"/>
    </reaction>
</comment>
<dbReference type="Pfam" id="PF01193">
    <property type="entry name" value="RNA_pol_L"/>
    <property type="match status" value="1"/>
</dbReference>
<dbReference type="Gene3D" id="1.10.150.20">
    <property type="entry name" value="5' to 3' exonuclease, C-terminal subdomain"/>
    <property type="match status" value="1"/>
</dbReference>
<evidence type="ECO:0000313" key="14">
    <source>
        <dbReference type="Proteomes" id="UP000183758"/>
    </source>
</evidence>
<protein>
    <recommendedName>
        <fullName evidence="3 11">DNA-directed RNA polymerase subunit alpha</fullName>
        <shortName evidence="11">RNAP subunit alpha</shortName>
        <ecNumber evidence="2 11">2.7.7.6</ecNumber>
    </recommendedName>
    <alternativeName>
        <fullName evidence="9 11">RNA polymerase subunit alpha</fullName>
    </alternativeName>
    <alternativeName>
        <fullName evidence="8 11">Transcriptase subunit alpha</fullName>
    </alternativeName>
</protein>
<feature type="domain" description="DNA-directed RNA polymerase RpoA/D/Rpb3-type" evidence="12">
    <location>
        <begin position="16"/>
        <end position="219"/>
    </location>
</feature>
<dbReference type="Gene3D" id="2.170.120.12">
    <property type="entry name" value="DNA-directed RNA polymerase, insert domain"/>
    <property type="match status" value="1"/>
</dbReference>
<dbReference type="InterPro" id="IPR036643">
    <property type="entry name" value="RNApol_insert_sf"/>
</dbReference>
<dbReference type="InterPro" id="IPR011773">
    <property type="entry name" value="DNA-dir_RpoA"/>
</dbReference>
<proteinExistence type="inferred from homology"/>
<evidence type="ECO:0000256" key="7">
    <source>
        <dbReference type="ARBA" id="ARBA00023163"/>
    </source>
</evidence>
<comment type="similarity">
    <text evidence="1 11">Belongs to the RNA polymerase alpha chain family.</text>
</comment>
<evidence type="ECO:0000313" key="13">
    <source>
        <dbReference type="EMBL" id="OIP82528.1"/>
    </source>
</evidence>
<dbReference type="SUPFAM" id="SSF47789">
    <property type="entry name" value="C-terminal domain of RNA polymerase alpha subunit"/>
    <property type="match status" value="1"/>
</dbReference>
<dbReference type="Pfam" id="PF01000">
    <property type="entry name" value="RNA_pol_A_bac"/>
    <property type="match status" value="1"/>
</dbReference>
<dbReference type="NCBIfam" id="NF003519">
    <property type="entry name" value="PRK05182.2-5"/>
    <property type="match status" value="1"/>
</dbReference>
<dbReference type="EC" id="2.7.7.6" evidence="2 11"/>
<evidence type="ECO:0000256" key="11">
    <source>
        <dbReference type="HAMAP-Rule" id="MF_00059"/>
    </source>
</evidence>
<dbReference type="SMART" id="SM00662">
    <property type="entry name" value="RPOLD"/>
    <property type="match status" value="1"/>
</dbReference>
<evidence type="ECO:0000256" key="1">
    <source>
        <dbReference type="ARBA" id="ARBA00007123"/>
    </source>
</evidence>
<evidence type="ECO:0000256" key="3">
    <source>
        <dbReference type="ARBA" id="ARBA00015972"/>
    </source>
</evidence>
<keyword evidence="5 11" id="KW-0808">Transferase</keyword>
<evidence type="ECO:0000259" key="12">
    <source>
        <dbReference type="SMART" id="SM00662"/>
    </source>
</evidence>
<dbReference type="SUPFAM" id="SSF55257">
    <property type="entry name" value="RBP11-like subunits of RNA polymerase"/>
    <property type="match status" value="1"/>
</dbReference>
<dbReference type="HAMAP" id="MF_00059">
    <property type="entry name" value="RNApol_bact_RpoA"/>
    <property type="match status" value="1"/>
</dbReference>
<feature type="region of interest" description="Alpha C-terminal domain (alpha-CTD)" evidence="11">
    <location>
        <begin position="242"/>
        <end position="311"/>
    </location>
</feature>
<evidence type="ECO:0000256" key="4">
    <source>
        <dbReference type="ARBA" id="ARBA00022478"/>
    </source>
</evidence>
<dbReference type="InterPro" id="IPR011262">
    <property type="entry name" value="DNA-dir_RNA_pol_insert"/>
</dbReference>
<sequence length="311" mass="34188">MLKPEFRTKKSQNGNVSQFVIGPLLPSFGQTFGNALRRTLLSSIKGSSVSYVKISGVSHLFTTIKGIKESVLDLVLNLKQLRFEVPADGSYEVSIDLKGAQIIKGKNFKGDLSVVNPDIYIGEITDDKGKLEISLLIETGYGYIPSEEKTPKADYIAVDSFFSPIKNVNFKVEEARVGKKSNYDRLILSVETDGSVTAEKAIKDAASILSAQFAHLLSGADDVQEVDLVKQQAKDKEAVDKKLYEIIIDELNLPSRVVNALLRENIETVADLVKTGREKLIGLKGLGKKSIILIDEELRKIGVEFTNVQTV</sequence>
<comment type="function">
    <text evidence="11">DNA-dependent RNA polymerase catalyzes the transcription of DNA into RNA using the four ribonucleoside triphosphates as substrates.</text>
</comment>
<dbReference type="Gene3D" id="3.30.1360.10">
    <property type="entry name" value="RNA polymerase, RBP11-like subunit"/>
    <property type="match status" value="1"/>
</dbReference>
<dbReference type="GO" id="GO:0006351">
    <property type="term" value="P:DNA-templated transcription"/>
    <property type="evidence" value="ECO:0007669"/>
    <property type="project" value="UniProtKB-UniRule"/>
</dbReference>
<evidence type="ECO:0000256" key="8">
    <source>
        <dbReference type="ARBA" id="ARBA00032524"/>
    </source>
</evidence>
<evidence type="ECO:0000256" key="9">
    <source>
        <dbReference type="ARBA" id="ARBA00033070"/>
    </source>
</evidence>
<keyword evidence="7 11" id="KW-0804">Transcription</keyword>
<dbReference type="InterPro" id="IPR036603">
    <property type="entry name" value="RBP11-like"/>
</dbReference>
<name>A0A1J5HU91_9BACT</name>
<keyword evidence="4 11" id="KW-0240">DNA-directed RNA polymerase</keyword>
<evidence type="ECO:0000256" key="6">
    <source>
        <dbReference type="ARBA" id="ARBA00022695"/>
    </source>
</evidence>
<reference evidence="13 14" key="1">
    <citation type="journal article" date="2016" name="Environ. Microbiol.">
        <title>Genomic resolution of a cold subsurface aquifer community provides metabolic insights for novel microbes adapted to high CO concentrations.</title>
        <authorList>
            <person name="Probst A.J."/>
            <person name="Castelle C.J."/>
            <person name="Singh A."/>
            <person name="Brown C.T."/>
            <person name="Anantharaman K."/>
            <person name="Sharon I."/>
            <person name="Hug L.A."/>
            <person name="Burstein D."/>
            <person name="Emerson J.B."/>
            <person name="Thomas B.C."/>
            <person name="Banfield J.F."/>
        </authorList>
    </citation>
    <scope>NUCLEOTIDE SEQUENCE [LARGE SCALE GENOMIC DNA]</scope>
    <source>
        <strain evidence="13">CG2_30_33_16</strain>
    </source>
</reference>